<evidence type="ECO:0000256" key="1">
    <source>
        <dbReference type="SAM" id="Phobius"/>
    </source>
</evidence>
<evidence type="ECO:0000313" key="3">
    <source>
        <dbReference type="Proteomes" id="UP000002316"/>
    </source>
</evidence>
<keyword evidence="1" id="KW-1133">Transmembrane helix</keyword>
<dbReference type="Proteomes" id="UP000002316">
    <property type="component" value="Chromosome 7"/>
</dbReference>
<dbReference type="GeneID" id="23862508"/>
<organism evidence="2 3">
    <name type="scientific">Trypanosoma brucei gambiense (strain MHOM/CI/86/DAL972)</name>
    <dbReference type="NCBI Taxonomy" id="679716"/>
    <lineage>
        <taxon>Eukaryota</taxon>
        <taxon>Discoba</taxon>
        <taxon>Euglenozoa</taxon>
        <taxon>Kinetoplastea</taxon>
        <taxon>Metakinetoplastina</taxon>
        <taxon>Trypanosomatida</taxon>
        <taxon>Trypanosomatidae</taxon>
        <taxon>Trypanosoma</taxon>
    </lineage>
</organism>
<reference evidence="3" key="1">
    <citation type="journal article" date="2010" name="PLoS Negl. Trop. Dis.">
        <title>The genome sequence of Trypanosoma brucei gambiense, causative agent of chronic human african trypanosomiasis.</title>
        <authorList>
            <person name="Jackson A.P."/>
            <person name="Sanders M."/>
            <person name="Berry A."/>
            <person name="McQuillan J."/>
            <person name="Aslett M.A."/>
            <person name="Quail M.A."/>
            <person name="Chukualim B."/>
            <person name="Capewell P."/>
            <person name="MacLeod A."/>
            <person name="Melville S.E."/>
            <person name="Gibson W."/>
            <person name="Barry J.D."/>
            <person name="Berriman M."/>
            <person name="Hertz-Fowler C."/>
        </authorList>
    </citation>
    <scope>NUCLEOTIDE SEQUENCE [LARGE SCALE GENOMIC DNA]</scope>
    <source>
        <strain evidence="3">MHOM/CI/86/DAL972</strain>
    </source>
</reference>
<proteinExistence type="predicted"/>
<evidence type="ECO:0000313" key="2">
    <source>
        <dbReference type="EMBL" id="CBH12053.1"/>
    </source>
</evidence>
<dbReference type="RefSeq" id="XP_011774336.1">
    <property type="nucleotide sequence ID" value="XM_011776034.1"/>
</dbReference>
<keyword evidence="1" id="KW-0812">Transmembrane</keyword>
<dbReference type="EMBL" id="FN554970">
    <property type="protein sequence ID" value="CBH12053.1"/>
    <property type="molecule type" value="Genomic_DNA"/>
</dbReference>
<protein>
    <submittedName>
        <fullName evidence="2">Uncharacterized protein</fullName>
    </submittedName>
</protein>
<feature type="transmembrane region" description="Helical" evidence="1">
    <location>
        <begin position="52"/>
        <end position="75"/>
    </location>
</feature>
<dbReference type="KEGG" id="tbg:TbgDal_VII325"/>
<gene>
    <name evidence="2" type="ORF">TbgDal_VII325</name>
</gene>
<keyword evidence="1" id="KW-0472">Membrane</keyword>
<name>C9ZRR7_TRYB9</name>
<dbReference type="AlphaFoldDB" id="C9ZRR7"/>
<sequence>MHVFVLFICRKGTAPSFPSSYFAFSCVSSPSSSHCDCDCDCVFCLHCCNNTYVALPLVCLLLLLLLLLFFANSLVTGRRSAQHRKGRKIFFFLSAAVPLPHL</sequence>
<accession>C9ZRR7</accession>